<dbReference type="RefSeq" id="WP_091291271.1">
    <property type="nucleotide sequence ID" value="NZ_FNON01000004.1"/>
</dbReference>
<evidence type="ECO:0000313" key="3">
    <source>
        <dbReference type="Proteomes" id="UP000199515"/>
    </source>
</evidence>
<evidence type="ECO:0000313" key="2">
    <source>
        <dbReference type="EMBL" id="SDY07212.1"/>
    </source>
</evidence>
<dbReference type="Proteomes" id="UP000199515">
    <property type="component" value="Unassembled WGS sequence"/>
</dbReference>
<proteinExistence type="predicted"/>
<evidence type="ECO:0008006" key="4">
    <source>
        <dbReference type="Google" id="ProtNLM"/>
    </source>
</evidence>
<accession>A0A1H3GV61</accession>
<reference evidence="2 3" key="1">
    <citation type="submission" date="2016-10" db="EMBL/GenBank/DDBJ databases">
        <authorList>
            <person name="de Groot N.N."/>
        </authorList>
    </citation>
    <scope>NUCLEOTIDE SEQUENCE [LARGE SCALE GENOMIC DNA]</scope>
    <source>
        <strain evidence="2 3">CPCC 202699</strain>
    </source>
</reference>
<protein>
    <recommendedName>
        <fullName evidence="4">Excreted virulence factor EspC, type VII ESX diderm</fullName>
    </recommendedName>
</protein>
<sequence>MSTKFDAKAITDAAGKLGSIMDDMKAFTELKANWPNAGKFPLAQWLERIVDDRRNGVVAHAEHLKLALEEMETTLTKIAKDFTNLDGDNAKKVSESIGELKKHIRDDIVKLDENTESEQGNFTDPKDDKDNATDGDGYDDALYPGKKK</sequence>
<name>A0A1H3GV61_9PSEU</name>
<organism evidence="2 3">
    <name type="scientific">Amycolatopsis xylanica</name>
    <dbReference type="NCBI Taxonomy" id="589385"/>
    <lineage>
        <taxon>Bacteria</taxon>
        <taxon>Bacillati</taxon>
        <taxon>Actinomycetota</taxon>
        <taxon>Actinomycetes</taxon>
        <taxon>Pseudonocardiales</taxon>
        <taxon>Pseudonocardiaceae</taxon>
        <taxon>Amycolatopsis</taxon>
    </lineage>
</organism>
<evidence type="ECO:0000256" key="1">
    <source>
        <dbReference type="SAM" id="MobiDB-lite"/>
    </source>
</evidence>
<dbReference type="EMBL" id="FNON01000004">
    <property type="protein sequence ID" value="SDY07212.1"/>
    <property type="molecule type" value="Genomic_DNA"/>
</dbReference>
<dbReference type="STRING" id="589385.SAMN05421504_104415"/>
<gene>
    <name evidence="2" type="ORF">SAMN05421504_104415</name>
</gene>
<feature type="region of interest" description="Disordered" evidence="1">
    <location>
        <begin position="111"/>
        <end position="148"/>
    </location>
</feature>
<dbReference type="AlphaFoldDB" id="A0A1H3GV61"/>
<dbReference type="OrthoDB" id="3696103at2"/>
<keyword evidence="3" id="KW-1185">Reference proteome</keyword>